<dbReference type="NCBIfam" id="NF003699">
    <property type="entry name" value="PRK05312.1"/>
    <property type="match status" value="1"/>
</dbReference>
<keyword evidence="2 7" id="KW-0479">Metal-binding</keyword>
<proteinExistence type="inferred from homology"/>
<dbReference type="GO" id="GO:0042823">
    <property type="term" value="P:pyridoxal phosphate biosynthetic process"/>
    <property type="evidence" value="ECO:0007669"/>
    <property type="project" value="UniProtKB-UniRule"/>
</dbReference>
<dbReference type="NCBIfam" id="TIGR00557">
    <property type="entry name" value="pdxA"/>
    <property type="match status" value="1"/>
</dbReference>
<keyword evidence="6 7" id="KW-0664">Pyridoxine biosynthesis</keyword>
<protein>
    <recommendedName>
        <fullName evidence="7">4-hydroxythreonine-4-phosphate dehydrogenase</fullName>
        <ecNumber evidence="7">1.1.1.262</ecNumber>
    </recommendedName>
    <alternativeName>
        <fullName evidence="7">4-(phosphohydroxy)-L-threonine dehydrogenase</fullName>
    </alternativeName>
</protein>
<name>A0A2D2AZ01_9CAUL</name>
<sequence length="333" mass="33988">MTPRPLALSLGDPAGVGPEIVTKAWRALRGAPSPFMVVGDALVLRAAPGGAAPVRVVSGPDEAARVFAEALPVLDLPAAGPIVAGQPSAAAAPAIVRWIETAAGLALSGAVGGVVTAPIAKAPLYEAGFQFPGHTEFLAELTAAGGQDGARGPVMMLTAADLRVALATIHEPLARVSSLLTIEGIVNAGLVTAQALRRDFGIAAPRLAVAGLNPHAGESGSIGREEVEIVEPAVRALRDLGVEAFGPKPADSLFHAEARTTYDAVLCLYHDQALIPVKMLDFWGGVNVTLGLPIVRTSPDHGTGFDIAGRGIAREDSLIAAIRLAGEIAARRG</sequence>
<comment type="function">
    <text evidence="7">Catalyzes the NAD(P)-dependent oxidation of 4-(phosphooxy)-L-threonine (HTP) into 2-amino-3-oxo-4-(phosphooxy)butyric acid which spontaneously decarboxylates to form 3-amino-2-oxopropyl phosphate (AHAP).</text>
</comment>
<evidence type="ECO:0000256" key="2">
    <source>
        <dbReference type="ARBA" id="ARBA00022723"/>
    </source>
</evidence>
<dbReference type="OrthoDB" id="9801783at2"/>
<evidence type="ECO:0000256" key="4">
    <source>
        <dbReference type="ARBA" id="ARBA00023002"/>
    </source>
</evidence>
<comment type="pathway">
    <text evidence="7">Cofactor biosynthesis; pyridoxine 5'-phosphate biosynthesis; pyridoxine 5'-phosphate from D-erythrose 4-phosphate: step 4/5.</text>
</comment>
<feature type="binding site" evidence="7">
    <location>
        <position position="134"/>
    </location>
    <ligand>
        <name>substrate</name>
    </ligand>
</feature>
<dbReference type="GO" id="GO:0050897">
    <property type="term" value="F:cobalt ion binding"/>
    <property type="evidence" value="ECO:0007669"/>
    <property type="project" value="UniProtKB-UniRule"/>
</dbReference>
<evidence type="ECO:0000256" key="1">
    <source>
        <dbReference type="ARBA" id="ARBA00022490"/>
    </source>
</evidence>
<reference evidence="8 9" key="1">
    <citation type="submission" date="2017-10" db="EMBL/GenBank/DDBJ databases">
        <title>Genome sequence of Caulobacter mirabilis FWC38.</title>
        <authorList>
            <person name="Fiebig A."/>
            <person name="Crosson S."/>
        </authorList>
    </citation>
    <scope>NUCLEOTIDE SEQUENCE [LARGE SCALE GENOMIC DNA]</scope>
    <source>
        <strain evidence="8 9">FWC 38</strain>
    </source>
</reference>
<dbReference type="KEGG" id="cmb:CSW64_12870"/>
<feature type="binding site" evidence="7">
    <location>
        <position position="170"/>
    </location>
    <ligand>
        <name>a divalent metal cation</name>
        <dbReference type="ChEBI" id="CHEBI:60240"/>
        <note>ligand shared between dimeric partners</note>
    </ligand>
</feature>
<dbReference type="InterPro" id="IPR005255">
    <property type="entry name" value="PdxA_fam"/>
</dbReference>
<dbReference type="GO" id="GO:0008615">
    <property type="term" value="P:pyridoxine biosynthetic process"/>
    <property type="evidence" value="ECO:0007669"/>
    <property type="project" value="UniProtKB-UniRule"/>
</dbReference>
<keyword evidence="3 7" id="KW-0521">NADP</keyword>
<evidence type="ECO:0000313" key="8">
    <source>
        <dbReference type="EMBL" id="ATQ43246.1"/>
    </source>
</evidence>
<dbReference type="Gene3D" id="3.40.718.10">
    <property type="entry name" value="Isopropylmalate Dehydrogenase"/>
    <property type="match status" value="1"/>
</dbReference>
<keyword evidence="7" id="KW-0862">Zinc</keyword>
<feature type="binding site" evidence="7">
    <location>
        <position position="296"/>
    </location>
    <ligand>
        <name>substrate</name>
    </ligand>
</feature>
<evidence type="ECO:0000256" key="6">
    <source>
        <dbReference type="ARBA" id="ARBA00023096"/>
    </source>
</evidence>
<dbReference type="GO" id="GO:0051287">
    <property type="term" value="F:NAD binding"/>
    <property type="evidence" value="ECO:0007669"/>
    <property type="project" value="InterPro"/>
</dbReference>
<dbReference type="GO" id="GO:0005737">
    <property type="term" value="C:cytoplasm"/>
    <property type="evidence" value="ECO:0007669"/>
    <property type="project" value="UniProtKB-SubCell"/>
</dbReference>
<comment type="catalytic activity">
    <reaction evidence="7">
        <text>4-(phosphooxy)-L-threonine + NAD(+) = 3-amino-2-oxopropyl phosphate + CO2 + NADH</text>
        <dbReference type="Rhea" id="RHEA:32275"/>
        <dbReference type="ChEBI" id="CHEBI:16526"/>
        <dbReference type="ChEBI" id="CHEBI:57279"/>
        <dbReference type="ChEBI" id="CHEBI:57540"/>
        <dbReference type="ChEBI" id="CHEBI:57945"/>
        <dbReference type="ChEBI" id="CHEBI:58452"/>
        <dbReference type="EC" id="1.1.1.262"/>
    </reaction>
</comment>
<keyword evidence="9" id="KW-1185">Reference proteome</keyword>
<dbReference type="InterPro" id="IPR037510">
    <property type="entry name" value="PdxA"/>
</dbReference>
<feature type="binding site" evidence="7">
    <location>
        <position position="287"/>
    </location>
    <ligand>
        <name>substrate</name>
    </ligand>
</feature>
<dbReference type="PANTHER" id="PTHR30004">
    <property type="entry name" value="4-HYDROXYTHREONINE-4-PHOSPHATE DEHYDROGENASE"/>
    <property type="match status" value="1"/>
</dbReference>
<keyword evidence="7" id="KW-0170">Cobalt</keyword>
<comment type="subcellular location">
    <subcellularLocation>
        <location evidence="7">Cytoplasm</location>
    </subcellularLocation>
</comment>
<evidence type="ECO:0000256" key="7">
    <source>
        <dbReference type="HAMAP-Rule" id="MF_00536"/>
    </source>
</evidence>
<dbReference type="HAMAP" id="MF_00536">
    <property type="entry name" value="PdxA"/>
    <property type="match status" value="1"/>
</dbReference>
<comment type="subunit">
    <text evidence="7">Homodimer.</text>
</comment>
<comment type="similarity">
    <text evidence="7">Belongs to the PdxA family.</text>
</comment>
<keyword evidence="4 7" id="KW-0560">Oxidoreductase</keyword>
<dbReference type="RefSeq" id="WP_099622497.1">
    <property type="nucleotide sequence ID" value="NZ_CP024201.1"/>
</dbReference>
<dbReference type="PANTHER" id="PTHR30004:SF6">
    <property type="entry name" value="D-THREONATE 4-PHOSPHATE DEHYDROGENASE"/>
    <property type="match status" value="1"/>
</dbReference>
<evidence type="ECO:0000256" key="5">
    <source>
        <dbReference type="ARBA" id="ARBA00023027"/>
    </source>
</evidence>
<organism evidence="8 9">
    <name type="scientific">Caulobacter mirabilis</name>
    <dbReference type="NCBI Taxonomy" id="69666"/>
    <lineage>
        <taxon>Bacteria</taxon>
        <taxon>Pseudomonadati</taxon>
        <taxon>Pseudomonadota</taxon>
        <taxon>Alphaproteobacteria</taxon>
        <taxon>Caulobacterales</taxon>
        <taxon>Caulobacteraceae</taxon>
        <taxon>Caulobacter</taxon>
    </lineage>
</organism>
<dbReference type="SUPFAM" id="SSF53659">
    <property type="entry name" value="Isocitrate/Isopropylmalate dehydrogenase-like"/>
    <property type="match status" value="1"/>
</dbReference>
<dbReference type="EMBL" id="CP024201">
    <property type="protein sequence ID" value="ATQ43246.1"/>
    <property type="molecule type" value="Genomic_DNA"/>
</dbReference>
<feature type="binding site" evidence="7">
    <location>
        <position position="270"/>
    </location>
    <ligand>
        <name>a divalent metal cation</name>
        <dbReference type="ChEBI" id="CHEBI:60240"/>
        <note>ligand shared between dimeric partners</note>
    </ligand>
</feature>
<feature type="binding site" evidence="7">
    <location>
        <position position="135"/>
    </location>
    <ligand>
        <name>substrate</name>
    </ligand>
</feature>
<accession>A0A2D2AZ01</accession>
<keyword evidence="1 7" id="KW-0963">Cytoplasm</keyword>
<dbReference type="EC" id="1.1.1.262" evidence="7"/>
<feature type="binding site" evidence="7">
    <location>
        <position position="215"/>
    </location>
    <ligand>
        <name>a divalent metal cation</name>
        <dbReference type="ChEBI" id="CHEBI:60240"/>
        <note>ligand shared between dimeric partners</note>
    </ligand>
</feature>
<comment type="miscellaneous">
    <text evidence="7">The active site is located at the dimer interface.</text>
</comment>
<dbReference type="AlphaFoldDB" id="A0A2D2AZ01"/>
<dbReference type="GO" id="GO:0050570">
    <property type="term" value="F:4-hydroxythreonine-4-phosphate dehydrogenase activity"/>
    <property type="evidence" value="ECO:0007669"/>
    <property type="project" value="UniProtKB-UniRule"/>
</dbReference>
<evidence type="ECO:0000313" key="9">
    <source>
        <dbReference type="Proteomes" id="UP000228945"/>
    </source>
</evidence>
<keyword evidence="5 7" id="KW-0520">NAD</keyword>
<gene>
    <name evidence="7" type="primary">pdxA</name>
    <name evidence="8" type="ORF">CSW64_12870</name>
</gene>
<dbReference type="GO" id="GO:0000287">
    <property type="term" value="F:magnesium ion binding"/>
    <property type="evidence" value="ECO:0007669"/>
    <property type="project" value="UniProtKB-UniRule"/>
</dbReference>
<keyword evidence="7" id="KW-0460">Magnesium</keyword>
<evidence type="ECO:0000256" key="3">
    <source>
        <dbReference type="ARBA" id="ARBA00022857"/>
    </source>
</evidence>
<dbReference type="UniPathway" id="UPA00244">
    <property type="reaction ID" value="UER00312"/>
</dbReference>
<dbReference type="GO" id="GO:0008270">
    <property type="term" value="F:zinc ion binding"/>
    <property type="evidence" value="ECO:0007669"/>
    <property type="project" value="UniProtKB-UniRule"/>
</dbReference>
<comment type="cofactor">
    <cofactor evidence="7">
        <name>Zn(2+)</name>
        <dbReference type="ChEBI" id="CHEBI:29105"/>
    </cofactor>
    <cofactor evidence="7">
        <name>Mg(2+)</name>
        <dbReference type="ChEBI" id="CHEBI:18420"/>
    </cofactor>
    <cofactor evidence="7">
        <name>Co(2+)</name>
        <dbReference type="ChEBI" id="CHEBI:48828"/>
    </cofactor>
    <text evidence="7">Binds 1 divalent metal cation per subunit. Can use ions such as Zn(2+), Mg(2+) or Co(2+).</text>
</comment>
<dbReference type="Pfam" id="PF04166">
    <property type="entry name" value="PdxA"/>
    <property type="match status" value="1"/>
</dbReference>
<dbReference type="Proteomes" id="UP000228945">
    <property type="component" value="Chromosome"/>
</dbReference>
<feature type="binding site" evidence="7">
    <location>
        <position position="278"/>
    </location>
    <ligand>
        <name>substrate</name>
    </ligand>
</feature>